<dbReference type="GO" id="GO:0004854">
    <property type="term" value="F:xanthine dehydrogenase activity"/>
    <property type="evidence" value="ECO:0007669"/>
    <property type="project" value="UniProtKB-EC"/>
</dbReference>
<dbReference type="Pfam" id="PF13478">
    <property type="entry name" value="XdhC_C"/>
    <property type="match status" value="1"/>
</dbReference>
<evidence type="ECO:0000259" key="2">
    <source>
        <dbReference type="Pfam" id="PF13478"/>
    </source>
</evidence>
<evidence type="ECO:0000259" key="1">
    <source>
        <dbReference type="Pfam" id="PF02625"/>
    </source>
</evidence>
<name>A0A6M4HA59_9PROT</name>
<evidence type="ECO:0000313" key="4">
    <source>
        <dbReference type="Proteomes" id="UP000503096"/>
    </source>
</evidence>
<dbReference type="EC" id="1.17.1.4" evidence="3"/>
<feature type="domain" description="XdhC- CoxI" evidence="1">
    <location>
        <begin position="15"/>
        <end position="66"/>
    </location>
</feature>
<dbReference type="InParanoid" id="A0A6M4HA59"/>
<accession>A0A6M4HA59</accession>
<dbReference type="EMBL" id="CP053073">
    <property type="protein sequence ID" value="QJR15748.1"/>
    <property type="molecule type" value="Genomic_DNA"/>
</dbReference>
<dbReference type="InterPro" id="IPR003777">
    <property type="entry name" value="XdhC_CoxI"/>
</dbReference>
<dbReference type="Proteomes" id="UP000503096">
    <property type="component" value="Chromosome"/>
</dbReference>
<dbReference type="RefSeq" id="WP_171163308.1">
    <property type="nucleotide sequence ID" value="NZ_CP053073.1"/>
</dbReference>
<dbReference type="Pfam" id="PF02625">
    <property type="entry name" value="XdhC_CoxI"/>
    <property type="match status" value="1"/>
</dbReference>
<organism evidence="3 4">
    <name type="scientific">Usitatibacter palustris</name>
    <dbReference type="NCBI Taxonomy" id="2732487"/>
    <lineage>
        <taxon>Bacteria</taxon>
        <taxon>Pseudomonadati</taxon>
        <taxon>Pseudomonadota</taxon>
        <taxon>Betaproteobacteria</taxon>
        <taxon>Nitrosomonadales</taxon>
        <taxon>Usitatibacteraceae</taxon>
        <taxon>Usitatibacter</taxon>
    </lineage>
</organism>
<evidence type="ECO:0000313" key="3">
    <source>
        <dbReference type="EMBL" id="QJR15748.1"/>
    </source>
</evidence>
<feature type="domain" description="XdhC Rossmann" evidence="2">
    <location>
        <begin position="163"/>
        <end position="304"/>
    </location>
</feature>
<dbReference type="Gene3D" id="3.40.50.720">
    <property type="entry name" value="NAD(P)-binding Rossmann-like Domain"/>
    <property type="match status" value="1"/>
</dbReference>
<dbReference type="InterPro" id="IPR052698">
    <property type="entry name" value="MoCofactor_Util/Proc"/>
</dbReference>
<dbReference type="FunCoup" id="A0A6M4HA59">
    <property type="interactions" value="59"/>
</dbReference>
<proteinExistence type="predicted"/>
<gene>
    <name evidence="3" type="primary">pucA</name>
    <name evidence="3" type="ORF">DSM104440_02574</name>
</gene>
<keyword evidence="4" id="KW-1185">Reference proteome</keyword>
<dbReference type="InterPro" id="IPR027051">
    <property type="entry name" value="XdhC_Rossmann_dom"/>
</dbReference>
<sequence>MQSLDLDVLERALEWKAGGHRVWLVTVAQTFGASPRPPGSLLAVRDDGILVGSVSGGCIEDDLISRRDSFTGRKPLFESYGITSEEARRFGLPCGGQLEVIIEPEVPSDDLRALLDHIASGRIIGRSVDLATGAWSFAPAQPAQECERTPERFTSVHGPRWRMLIIGASEIAIYLAQVAETLDFKVSVCDPREEYRSAWRVAGTQWVDGMPDDAVVAFKPDGHTVVLTVSHDPKLDDMALLEALKSEAFYVGSVGSKQTSAERRKRLADFELTAAQIARLRGPVGLSIGSRTPPEIAVAILADLVAARNHIVLEKVERDERRKRA</sequence>
<protein>
    <submittedName>
        <fullName evidence="3">Putative xanthine dehydrogenase subunit A</fullName>
        <ecNumber evidence="3">1.17.1.4</ecNumber>
    </submittedName>
</protein>
<keyword evidence="3" id="KW-0560">Oxidoreductase</keyword>
<dbReference type="AlphaFoldDB" id="A0A6M4HA59"/>
<dbReference type="KEGG" id="upl:DSM104440_02574"/>
<reference evidence="3 4" key="1">
    <citation type="submission" date="2020-04" db="EMBL/GenBank/DDBJ databases">
        <title>Usitatibacter rugosus gen. nov., sp. nov. and Usitatibacter palustris sp. nov., novel members of Usitatibacteraceae fam. nov. within the order Nitrosomonadales isolated from soil.</title>
        <authorList>
            <person name="Huber K.J."/>
            <person name="Neumann-Schaal M."/>
            <person name="Geppert A."/>
            <person name="Luckner M."/>
            <person name="Wanner G."/>
            <person name="Overmann J."/>
        </authorList>
    </citation>
    <scope>NUCLEOTIDE SEQUENCE [LARGE SCALE GENOMIC DNA]</scope>
    <source>
        <strain evidence="3 4">Swamp67</strain>
    </source>
</reference>
<dbReference type="PANTHER" id="PTHR30388">
    <property type="entry name" value="ALDEHYDE OXIDOREDUCTASE MOLYBDENUM COFACTOR ASSEMBLY PROTEIN"/>
    <property type="match status" value="1"/>
</dbReference>
<dbReference type="PANTHER" id="PTHR30388:SF4">
    <property type="entry name" value="MOLYBDENUM COFACTOR INSERTION CHAPERONE PAOD"/>
    <property type="match status" value="1"/>
</dbReference>